<sequence length="1059" mass="119501">MIEKDKNKNFKKASSLWGEVGEGRKFMRLSGLEPLILNENSNFINVGERTNVAGSRKFLRLIKEEKFDEALDIARHQVDGGAQIIDINMDDGLIDGKEAMVRFLNLIAAEPDICRVPIMIDSSKWEIIEAGLQVVQGKCVVNSISLKEGEEKFIWEATQIKRYGAAVIVMAFDEVGQADNYERRIEIAKRSYEILVNIVGFASEDIIFDLNIFPVATGMEEHRRNAIDFIEATKWVRENLPNVSVSGGVSNVSFSFRGNNTVREAMHSVFLYHAIQNGMNMGIVNPTMLEVYDDIPKDLLEHVEDVILDRRDDATERLLDFAETVKGTSKEKTADLTWREKPLQDRITHALVKGIDAFIIEDVEQARQEATAPIEVIEGHLMIGMNVVGDLFGAGKMFLPQVVKSARVMKKAVAYLNPFIEAAKKAPKSPKGTLYWKTADPFNYSLLLEFSKKMRNQPTEAESLLWKVLSNKQLDGYKFRRQHIIGNYIADFICLKMNLIVEVDGLIHQLPENKASDLERTKWLENEGYRVIRFTNKEVLSNLDNVLEQIREALAIPPLGDRGPAGKILMATVKGDVHDIGKNIVSVVLACNNYEIVDLGVMVPPEKIIQTAIDERVDAIGLSGLITPSLDEMVYLAKEMQRQNFEVPLLIGGATTSKAHTAVKIDTQYKNAVVHVNDASRAVTVVGDLLNKKTSNTYVAKLKKDYDEFRTKFLKRGKEKQYISIDEARKRKYKIDWETSEIVKPAALGIQTLEQLSLKELLPFIDWSPFFRSWDLHGKFPEILTDKVVGEQATTLYEEAQQMISLIVAKQLLRPKAVFGLFEANTINDDDILVLKKPNRTKNVISSKVEKSQNDKVVFRTLRQQLKKREGIPNLALADFVAPKESNKTDYVGAFCVGIFGAQELADSYKAKEDDYNAIMAQAIADRFAEAFAEYLHQQVRTKHWGYAADEDLTNDDLIKENYKGIRPAPGYPACPDHLEKDTIWQLLDVENKIGVTLTESKAMWPAAAVSGYYFANKEAKYFGLGKITEDQLTDYSERKGITKECARKWLHPNLASPS</sequence>
<evidence type="ECO:0000256" key="5">
    <source>
        <dbReference type="PIRNR" id="PIRNR000381"/>
    </source>
</evidence>
<comment type="caution">
    <text evidence="10">The sequence shown here is derived from an EMBL/GenBank/DDBJ whole genome shotgun (WGS) entry which is preliminary data.</text>
</comment>
<dbReference type="InterPro" id="IPR011005">
    <property type="entry name" value="Dihydropteroate_synth-like_sf"/>
</dbReference>
<gene>
    <name evidence="10" type="ORF">ACFOWD_01280</name>
</gene>
<evidence type="ECO:0000259" key="6">
    <source>
        <dbReference type="PROSITE" id="PS50972"/>
    </source>
</evidence>
<keyword evidence="5" id="KW-0479">Metal-binding</keyword>
<reference evidence="11" key="1">
    <citation type="journal article" date="2019" name="Int. J. Syst. Evol. Microbiol.">
        <title>The Global Catalogue of Microorganisms (GCM) 10K type strain sequencing project: providing services to taxonomists for standard genome sequencing and annotation.</title>
        <authorList>
            <consortium name="The Broad Institute Genomics Platform"/>
            <consortium name="The Broad Institute Genome Sequencing Center for Infectious Disease"/>
            <person name="Wu L."/>
            <person name="Ma J."/>
        </authorList>
    </citation>
    <scope>NUCLEOTIDE SEQUENCE [LARGE SCALE GENOMIC DNA]</scope>
    <source>
        <strain evidence="11">CECT 8655</strain>
    </source>
</reference>
<dbReference type="CDD" id="cd00740">
    <property type="entry name" value="MeTr"/>
    <property type="match status" value="1"/>
</dbReference>
<dbReference type="InterPro" id="IPR037010">
    <property type="entry name" value="VitB12-dep_Met_synth_activ_sf"/>
</dbReference>
<evidence type="ECO:0000259" key="7">
    <source>
        <dbReference type="PROSITE" id="PS50974"/>
    </source>
</evidence>
<feature type="domain" description="Pterin-binding" evidence="6">
    <location>
        <begin position="43"/>
        <end position="304"/>
    </location>
</feature>
<dbReference type="InterPro" id="IPR007569">
    <property type="entry name" value="DUF559"/>
</dbReference>
<dbReference type="RefSeq" id="WP_377407458.1">
    <property type="nucleotide sequence ID" value="NZ_JBHSCY010000001.1"/>
</dbReference>
<dbReference type="Gene3D" id="3.20.20.20">
    <property type="entry name" value="Dihydropteroate synthase-like"/>
    <property type="match status" value="1"/>
</dbReference>
<evidence type="ECO:0000256" key="4">
    <source>
        <dbReference type="ARBA" id="ARBA00022737"/>
    </source>
</evidence>
<evidence type="ECO:0000256" key="1">
    <source>
        <dbReference type="ARBA" id="ARBA00010398"/>
    </source>
</evidence>
<dbReference type="Pfam" id="PF02965">
    <property type="entry name" value="Met_synt_B12"/>
    <property type="match status" value="1"/>
</dbReference>
<dbReference type="Proteomes" id="UP001595826">
    <property type="component" value="Unassembled WGS sequence"/>
</dbReference>
<dbReference type="InterPro" id="IPR047216">
    <property type="entry name" value="Endonuclease_DUF559_bact"/>
</dbReference>
<keyword evidence="5" id="KW-0170">Cobalt</keyword>
<dbReference type="SUPFAM" id="SSF56507">
    <property type="entry name" value="Methionine synthase activation domain-like"/>
    <property type="match status" value="1"/>
</dbReference>
<comment type="catalytic activity">
    <reaction evidence="5">
        <text>(6S)-5-methyl-5,6,7,8-tetrahydrofolate + L-homocysteine = (6S)-5,6,7,8-tetrahydrofolate + L-methionine</text>
        <dbReference type="Rhea" id="RHEA:11172"/>
        <dbReference type="ChEBI" id="CHEBI:18608"/>
        <dbReference type="ChEBI" id="CHEBI:57453"/>
        <dbReference type="ChEBI" id="CHEBI:57844"/>
        <dbReference type="ChEBI" id="CHEBI:58199"/>
        <dbReference type="EC" id="2.1.1.13"/>
    </reaction>
</comment>
<keyword evidence="2 5" id="KW-0489">Methyltransferase</keyword>
<dbReference type="PROSITE" id="PS51337">
    <property type="entry name" value="B12_BINDING_NTER"/>
    <property type="match status" value="1"/>
</dbReference>
<evidence type="ECO:0000259" key="8">
    <source>
        <dbReference type="PROSITE" id="PS51332"/>
    </source>
</evidence>
<dbReference type="Pfam" id="PF02607">
    <property type="entry name" value="B12-binding_2"/>
    <property type="match status" value="1"/>
</dbReference>
<name>A0ABV8R5L6_9FLAO</name>
<keyword evidence="3 5" id="KW-0808">Transferase</keyword>
<dbReference type="Pfam" id="PF02310">
    <property type="entry name" value="B12-binding"/>
    <property type="match status" value="1"/>
</dbReference>
<keyword evidence="5" id="KW-0949">S-adenosyl-L-methionine</keyword>
<keyword evidence="11" id="KW-1185">Reference proteome</keyword>
<keyword evidence="5" id="KW-0486">Methionine biosynthesis</keyword>
<evidence type="ECO:0000259" key="9">
    <source>
        <dbReference type="PROSITE" id="PS51337"/>
    </source>
</evidence>
<dbReference type="Gene3D" id="3.10.196.10">
    <property type="entry name" value="Vitamin B12-dependent methionine synthase, activation domain"/>
    <property type="match status" value="1"/>
</dbReference>
<feature type="domain" description="B12-binding N-terminal" evidence="9">
    <location>
        <begin position="334"/>
        <end position="428"/>
    </location>
</feature>
<comment type="function">
    <text evidence="5">Catalyzes the transfer of a methyl group from methyl-cobalamin to homocysteine, yielding enzyme-bound cob(I)alamin and methionine. Subsequently, remethylates the cofactor using methyltetrahydrofolate.</text>
</comment>
<dbReference type="SUPFAM" id="SSF52980">
    <property type="entry name" value="Restriction endonuclease-like"/>
    <property type="match status" value="1"/>
</dbReference>
<dbReference type="Pfam" id="PF00809">
    <property type="entry name" value="Pterin_bind"/>
    <property type="match status" value="1"/>
</dbReference>
<dbReference type="InterPro" id="IPR004223">
    <property type="entry name" value="VitB12-dep_Met_synth_activ_dom"/>
</dbReference>
<comment type="similarity">
    <text evidence="1">Belongs to the vitamin-B12 dependent methionine synthase family.</text>
</comment>
<dbReference type="CDD" id="cd01038">
    <property type="entry name" value="Endonuclease_DUF559"/>
    <property type="match status" value="1"/>
</dbReference>
<protein>
    <recommendedName>
        <fullName evidence="5">Methionine synthase</fullName>
        <ecNumber evidence="5">2.1.1.13</ecNumber>
    </recommendedName>
    <alternativeName>
        <fullName evidence="5">5-methyltetrahydrofolate--homocysteine methyltransferase</fullName>
    </alternativeName>
</protein>
<dbReference type="PANTHER" id="PTHR45833">
    <property type="entry name" value="METHIONINE SYNTHASE"/>
    <property type="match status" value="1"/>
</dbReference>
<dbReference type="PROSITE" id="PS51332">
    <property type="entry name" value="B12_BINDING"/>
    <property type="match status" value="1"/>
</dbReference>
<comment type="pathway">
    <text evidence="5">Amino-acid biosynthesis; L-methionine biosynthesis via de novo pathway; L-methionine from L-homocysteine (MetH route): step 1/1.</text>
</comment>
<feature type="domain" description="B12-binding" evidence="8">
    <location>
        <begin position="565"/>
        <end position="700"/>
    </location>
</feature>
<evidence type="ECO:0000256" key="3">
    <source>
        <dbReference type="ARBA" id="ARBA00022679"/>
    </source>
</evidence>
<dbReference type="InterPro" id="IPR011335">
    <property type="entry name" value="Restrct_endonuc-II-like"/>
</dbReference>
<dbReference type="PIRSF" id="PIRSF000381">
    <property type="entry name" value="MetH"/>
    <property type="match status" value="1"/>
</dbReference>
<dbReference type="SMART" id="SM01018">
    <property type="entry name" value="B12-binding_2"/>
    <property type="match status" value="1"/>
</dbReference>
<dbReference type="InterPro" id="IPR050554">
    <property type="entry name" value="Met_Synthase/Corrinoid"/>
</dbReference>
<keyword evidence="5" id="KW-0862">Zinc</keyword>
<dbReference type="Pfam" id="PF04480">
    <property type="entry name" value="DUF559"/>
    <property type="match status" value="1"/>
</dbReference>
<comment type="domain">
    <text evidence="5">Modular enzyme with four functionally distinct domains. The isolated Hcy-binding domain catalyzes methyl transfer from free methylcobalamin to homocysteine. The Hcy-binding domain in association with the pterin-binding domain catalyzes the methylation of cob(I)alamin by methyltetrahydrofolate and the methylation of homocysteine. The B12-binding domain binds the cofactor. The AdoMet activation domain binds S-adenosyl-L-methionine. Under aerobic conditions cob(I)alamin can be converted to inactive cob(II)alamin. Reductive methylation by S-adenosyl-L-methionine and flavodoxin regenerates methylcobalamin.</text>
</comment>
<keyword evidence="5" id="KW-0028">Amino-acid biosynthesis</keyword>
<dbReference type="InterPro" id="IPR036724">
    <property type="entry name" value="Cobalamin-bd_sf"/>
</dbReference>
<dbReference type="Gene3D" id="1.10.1240.10">
    <property type="entry name" value="Methionine synthase domain"/>
    <property type="match status" value="1"/>
</dbReference>
<dbReference type="Gene3D" id="3.40.50.280">
    <property type="entry name" value="Cobalamin-binding domain"/>
    <property type="match status" value="1"/>
</dbReference>
<dbReference type="InterPro" id="IPR036594">
    <property type="entry name" value="Meth_synthase_dom"/>
</dbReference>
<dbReference type="Gene3D" id="3.40.960.10">
    <property type="entry name" value="VSR Endonuclease"/>
    <property type="match status" value="1"/>
</dbReference>
<dbReference type="SUPFAM" id="SSF47644">
    <property type="entry name" value="Methionine synthase domain"/>
    <property type="match status" value="1"/>
</dbReference>
<dbReference type="InterPro" id="IPR000489">
    <property type="entry name" value="Pterin-binding_dom"/>
</dbReference>
<dbReference type="InterPro" id="IPR003759">
    <property type="entry name" value="Cbl-bd_cap"/>
</dbReference>
<feature type="domain" description="AdoMet activation" evidence="7">
    <location>
        <begin position="716"/>
        <end position="1059"/>
    </location>
</feature>
<evidence type="ECO:0000313" key="11">
    <source>
        <dbReference type="Proteomes" id="UP001595826"/>
    </source>
</evidence>
<organism evidence="10 11">
    <name type="scientific">Polaribacter marinivivus</name>
    <dbReference type="NCBI Taxonomy" id="1524260"/>
    <lineage>
        <taxon>Bacteria</taxon>
        <taxon>Pseudomonadati</taxon>
        <taxon>Bacteroidota</taxon>
        <taxon>Flavobacteriia</taxon>
        <taxon>Flavobacteriales</taxon>
        <taxon>Flavobacteriaceae</taxon>
    </lineage>
</organism>
<comment type="cofactor">
    <cofactor evidence="5">
        <name>Zn(2+)</name>
        <dbReference type="ChEBI" id="CHEBI:29105"/>
    </cofactor>
</comment>
<dbReference type="PROSITE" id="PS50972">
    <property type="entry name" value="PTERIN_BINDING"/>
    <property type="match status" value="1"/>
</dbReference>
<keyword evidence="5" id="KW-0846">Cobalamin</keyword>
<dbReference type="InterPro" id="IPR011822">
    <property type="entry name" value="MetH"/>
</dbReference>
<dbReference type="SUPFAM" id="SSF52242">
    <property type="entry name" value="Cobalamin (vitamin B12)-binding domain"/>
    <property type="match status" value="1"/>
</dbReference>
<proteinExistence type="inferred from homology"/>
<keyword evidence="4" id="KW-0677">Repeat</keyword>
<dbReference type="PROSITE" id="PS50974">
    <property type="entry name" value="ADOMET_ACTIVATION"/>
    <property type="match status" value="1"/>
</dbReference>
<comment type="cofactor">
    <cofactor evidence="5">
        <name>methylcob(III)alamin</name>
        <dbReference type="ChEBI" id="CHEBI:28115"/>
    </cofactor>
</comment>
<dbReference type="Gene3D" id="1.10.288.10">
    <property type="entry name" value="Cobalamin-dependent Methionine Synthase, domain 2"/>
    <property type="match status" value="1"/>
</dbReference>
<dbReference type="SUPFAM" id="SSF51717">
    <property type="entry name" value="Dihydropteroate synthetase-like"/>
    <property type="match status" value="1"/>
</dbReference>
<accession>A0ABV8R5L6</accession>
<evidence type="ECO:0000256" key="2">
    <source>
        <dbReference type="ARBA" id="ARBA00022603"/>
    </source>
</evidence>
<dbReference type="EC" id="2.1.1.13" evidence="5"/>
<dbReference type="EMBL" id="JBHSCY010000001">
    <property type="protein sequence ID" value="MFC4267521.1"/>
    <property type="molecule type" value="Genomic_DNA"/>
</dbReference>
<dbReference type="InterPro" id="IPR006158">
    <property type="entry name" value="Cobalamin-bd"/>
</dbReference>
<evidence type="ECO:0000313" key="10">
    <source>
        <dbReference type="EMBL" id="MFC4267521.1"/>
    </source>
</evidence>